<dbReference type="Proteomes" id="UP000295252">
    <property type="component" value="Unassembled WGS sequence"/>
</dbReference>
<feature type="compositionally biased region" description="Low complexity" evidence="2">
    <location>
        <begin position="268"/>
        <end position="285"/>
    </location>
</feature>
<keyword evidence="1" id="KW-0175">Coiled coil</keyword>
<feature type="domain" description="DUF3444" evidence="3">
    <location>
        <begin position="326"/>
        <end position="522"/>
    </location>
</feature>
<dbReference type="STRING" id="49390.A0A068VLA7"/>
<dbReference type="EMBL" id="HG743571">
    <property type="protein sequence ID" value="CDP21486.1"/>
    <property type="molecule type" value="Genomic_DNA"/>
</dbReference>
<organism evidence="4 5">
    <name type="scientific">Coffea canephora</name>
    <name type="common">Robusta coffee</name>
    <dbReference type="NCBI Taxonomy" id="49390"/>
    <lineage>
        <taxon>Eukaryota</taxon>
        <taxon>Viridiplantae</taxon>
        <taxon>Streptophyta</taxon>
        <taxon>Embryophyta</taxon>
        <taxon>Tracheophyta</taxon>
        <taxon>Spermatophyta</taxon>
        <taxon>Magnoliopsida</taxon>
        <taxon>eudicotyledons</taxon>
        <taxon>Gunneridae</taxon>
        <taxon>Pentapetalae</taxon>
        <taxon>asterids</taxon>
        <taxon>lamiids</taxon>
        <taxon>Gentianales</taxon>
        <taxon>Rubiaceae</taxon>
        <taxon>Ixoroideae</taxon>
        <taxon>Gardenieae complex</taxon>
        <taxon>Bertiereae - Coffeeae clade</taxon>
        <taxon>Coffeeae</taxon>
        <taxon>Coffea</taxon>
    </lineage>
</organism>
<dbReference type="PhylomeDB" id="A0A068VLA7"/>
<dbReference type="InterPro" id="IPR024593">
    <property type="entry name" value="DUF3444"/>
</dbReference>
<dbReference type="PANTHER" id="PTHR45089">
    <property type="entry name" value="DNAJ HEAT SHOCK AMINO-TERMINAL DOMAIN PROTEIN-RELATED"/>
    <property type="match status" value="1"/>
</dbReference>
<reference evidence="5" key="1">
    <citation type="journal article" date="2014" name="Science">
        <title>The coffee genome provides insight into the convergent evolution of caffeine biosynthesis.</title>
        <authorList>
            <person name="Denoeud F."/>
            <person name="Carretero-Paulet L."/>
            <person name="Dereeper A."/>
            <person name="Droc G."/>
            <person name="Guyot R."/>
            <person name="Pietrella M."/>
            <person name="Zheng C."/>
            <person name="Alberti A."/>
            <person name="Anthony F."/>
            <person name="Aprea G."/>
            <person name="Aury J.M."/>
            <person name="Bento P."/>
            <person name="Bernard M."/>
            <person name="Bocs S."/>
            <person name="Campa C."/>
            <person name="Cenci A."/>
            <person name="Combes M.C."/>
            <person name="Crouzillat D."/>
            <person name="Da Silva C."/>
            <person name="Daddiego L."/>
            <person name="De Bellis F."/>
            <person name="Dussert S."/>
            <person name="Garsmeur O."/>
            <person name="Gayraud T."/>
            <person name="Guignon V."/>
            <person name="Jahn K."/>
            <person name="Jamilloux V."/>
            <person name="Joet T."/>
            <person name="Labadie K."/>
            <person name="Lan T."/>
            <person name="Leclercq J."/>
            <person name="Lepelley M."/>
            <person name="Leroy T."/>
            <person name="Li L.T."/>
            <person name="Librado P."/>
            <person name="Lopez L."/>
            <person name="Munoz A."/>
            <person name="Noel B."/>
            <person name="Pallavicini A."/>
            <person name="Perrotta G."/>
            <person name="Poncet V."/>
            <person name="Pot D."/>
            <person name="Priyono X."/>
            <person name="Rigoreau M."/>
            <person name="Rouard M."/>
            <person name="Rozas J."/>
            <person name="Tranchant-Dubreuil C."/>
            <person name="VanBuren R."/>
            <person name="Zhang Q."/>
            <person name="Andrade A.C."/>
            <person name="Argout X."/>
            <person name="Bertrand B."/>
            <person name="de Kochko A."/>
            <person name="Graziosi G."/>
            <person name="Henry R.J."/>
            <person name="Jayarama X."/>
            <person name="Ming R."/>
            <person name="Nagai C."/>
            <person name="Rounsley S."/>
            <person name="Sankoff D."/>
            <person name="Giuliano G."/>
            <person name="Albert V.A."/>
            <person name="Wincker P."/>
            <person name="Lashermes P."/>
        </authorList>
    </citation>
    <scope>NUCLEOTIDE SEQUENCE [LARGE SCALE GENOMIC DNA]</scope>
    <source>
        <strain evidence="5">cv. DH200-94</strain>
    </source>
</reference>
<gene>
    <name evidence="4" type="ORF">GSCOC_T00010807001</name>
</gene>
<sequence>MDPVERISEALELNEEKRNSLQTLMGFVMLQCKDVEEHLKLLKSSFSESFTELQSREMLLKSAQESGRKSFQEFDSRRKWIEEMLKKVEGKEDLAIGILQEMEKKEKQFGSTVDEKLREICLKEQQVEGLIREMSIIQNEMEIRANELDLKEKKLDELENELGVREKILELTVELNHQKRELVTIQKSQKQGAKEPDSVNQVYSAEVRPECRKRFRDSLVVEPRKKNDVDAQGSDMGEKCSNRSKRTCVDEKDAEQVKALDDVGELYSDSAENSDSGSSYRPSSSEEIDNIHINLNDSESDSDLKEINGVSNSFDGAESLFVNIQKKDRLENMFEAGQTWACFDGKDSLPRSYATIAKVLKTNWNLRMQITWLKPVPWSRCEKKWINAGLPVGCGLFKRGMRKTLYPNAFSHQVSCMKLEKCMRKSKPYFIRPRKGETWAIYKDWDIAIWSSHPENQRKWEYEIVEILSYEVDLWGIRVACLEKLQGHMSSFQRSKNESVLIRPNSYFRFSHRVPSAQMTCNERVSVPDGVFELDPKCLPPGV</sequence>
<evidence type="ECO:0000256" key="1">
    <source>
        <dbReference type="SAM" id="Coils"/>
    </source>
</evidence>
<dbReference type="AlphaFoldDB" id="A0A068VLA7"/>
<dbReference type="OMA" id="ACGRFTH"/>
<evidence type="ECO:0000313" key="4">
    <source>
        <dbReference type="EMBL" id="CDP21486.1"/>
    </source>
</evidence>
<dbReference type="InParanoid" id="A0A068VLA7"/>
<feature type="region of interest" description="Disordered" evidence="2">
    <location>
        <begin position="223"/>
        <end position="286"/>
    </location>
</feature>
<evidence type="ECO:0000313" key="5">
    <source>
        <dbReference type="Proteomes" id="UP000295252"/>
    </source>
</evidence>
<dbReference type="Gramene" id="CDP21486">
    <property type="protein sequence ID" value="CDP21486"/>
    <property type="gene ID" value="GSCOC_T00010807001"/>
</dbReference>
<accession>A0A068VLA7</accession>
<evidence type="ECO:0000259" key="3">
    <source>
        <dbReference type="Pfam" id="PF11926"/>
    </source>
</evidence>
<dbReference type="PANTHER" id="PTHR45089:SF15">
    <property type="entry name" value="DUF3444 DOMAIN-CONTAINING PROTEIN"/>
    <property type="match status" value="1"/>
</dbReference>
<name>A0A068VLA7_COFCA</name>
<protein>
    <submittedName>
        <fullName evidence="4">DH200=94 genomic scaffold, scaffold_4487</fullName>
    </submittedName>
</protein>
<feature type="compositionally biased region" description="Basic and acidic residues" evidence="2">
    <location>
        <begin position="236"/>
        <end position="261"/>
    </location>
</feature>
<dbReference type="Pfam" id="PF11926">
    <property type="entry name" value="DUF3444"/>
    <property type="match status" value="1"/>
</dbReference>
<proteinExistence type="predicted"/>
<keyword evidence="5" id="KW-1185">Reference proteome</keyword>
<feature type="coiled-coil region" evidence="1">
    <location>
        <begin position="141"/>
        <end position="168"/>
    </location>
</feature>
<evidence type="ECO:0000256" key="2">
    <source>
        <dbReference type="SAM" id="MobiDB-lite"/>
    </source>
</evidence>